<accession>A0A9Q1J9F3</accession>
<evidence type="ECO:0000313" key="2">
    <source>
        <dbReference type="EMBL" id="KAJ8376424.1"/>
    </source>
</evidence>
<dbReference type="Proteomes" id="UP001152622">
    <property type="component" value="Chromosome 2"/>
</dbReference>
<keyword evidence="3" id="KW-1185">Reference proteome</keyword>
<organism evidence="2 3">
    <name type="scientific">Synaphobranchus kaupii</name>
    <name type="common">Kaup's arrowtooth eel</name>
    <dbReference type="NCBI Taxonomy" id="118154"/>
    <lineage>
        <taxon>Eukaryota</taxon>
        <taxon>Metazoa</taxon>
        <taxon>Chordata</taxon>
        <taxon>Craniata</taxon>
        <taxon>Vertebrata</taxon>
        <taxon>Euteleostomi</taxon>
        <taxon>Actinopterygii</taxon>
        <taxon>Neopterygii</taxon>
        <taxon>Teleostei</taxon>
        <taxon>Anguilliformes</taxon>
        <taxon>Synaphobranchidae</taxon>
        <taxon>Synaphobranchus</taxon>
    </lineage>
</organism>
<evidence type="ECO:0000256" key="1">
    <source>
        <dbReference type="SAM" id="MobiDB-lite"/>
    </source>
</evidence>
<protein>
    <submittedName>
        <fullName evidence="2">Uncharacterized protein</fullName>
    </submittedName>
</protein>
<evidence type="ECO:0000313" key="3">
    <source>
        <dbReference type="Proteomes" id="UP001152622"/>
    </source>
</evidence>
<reference evidence="2" key="1">
    <citation type="journal article" date="2023" name="Science">
        <title>Genome structures resolve the early diversification of teleost fishes.</title>
        <authorList>
            <person name="Parey E."/>
            <person name="Louis A."/>
            <person name="Montfort J."/>
            <person name="Bouchez O."/>
            <person name="Roques C."/>
            <person name="Iampietro C."/>
            <person name="Lluch J."/>
            <person name="Castinel A."/>
            <person name="Donnadieu C."/>
            <person name="Desvignes T."/>
            <person name="Floi Bucao C."/>
            <person name="Jouanno E."/>
            <person name="Wen M."/>
            <person name="Mejri S."/>
            <person name="Dirks R."/>
            <person name="Jansen H."/>
            <person name="Henkel C."/>
            <person name="Chen W.J."/>
            <person name="Zahm M."/>
            <person name="Cabau C."/>
            <person name="Klopp C."/>
            <person name="Thompson A.W."/>
            <person name="Robinson-Rechavi M."/>
            <person name="Braasch I."/>
            <person name="Lecointre G."/>
            <person name="Bobe J."/>
            <person name="Postlethwait J.H."/>
            <person name="Berthelot C."/>
            <person name="Roest Crollius H."/>
            <person name="Guiguen Y."/>
        </authorList>
    </citation>
    <scope>NUCLEOTIDE SEQUENCE</scope>
    <source>
        <strain evidence="2">WJC10195</strain>
    </source>
</reference>
<sequence length="172" mass="18464">MRNIQPVLSNKPRGVSRLNPSIKKISTSPNAFPPSELLFSSGGRGAAGDAERRSGLRAGSLTPGQCAAEPEAAHWREQGGQCKVPINFAQGRSRGLEPTENKVKENNCGGGRMLRFACEHSQLFSRPPYWSGPCSEFSDTLDLSSLIGCSYEVVKTNSSPADGVFLKVVGRI</sequence>
<dbReference type="AlphaFoldDB" id="A0A9Q1J9F3"/>
<gene>
    <name evidence="2" type="ORF">SKAU_G00070040</name>
</gene>
<name>A0A9Q1J9F3_SYNKA</name>
<proteinExistence type="predicted"/>
<comment type="caution">
    <text evidence="2">The sequence shown here is derived from an EMBL/GenBank/DDBJ whole genome shotgun (WGS) entry which is preliminary data.</text>
</comment>
<dbReference type="EMBL" id="JAINUF010000002">
    <property type="protein sequence ID" value="KAJ8376424.1"/>
    <property type="molecule type" value="Genomic_DNA"/>
</dbReference>
<feature type="region of interest" description="Disordered" evidence="1">
    <location>
        <begin position="1"/>
        <end position="63"/>
    </location>
</feature>